<dbReference type="AlphaFoldDB" id="A0A512CZN8"/>
<dbReference type="EMBL" id="BJYX01000006">
    <property type="protein sequence ID" value="GEO29675.1"/>
    <property type="molecule type" value="Genomic_DNA"/>
</dbReference>
<evidence type="ECO:0000313" key="2">
    <source>
        <dbReference type="EMBL" id="GEO29675.1"/>
    </source>
</evidence>
<evidence type="ECO:0000256" key="1">
    <source>
        <dbReference type="SAM" id="Phobius"/>
    </source>
</evidence>
<proteinExistence type="predicted"/>
<dbReference type="Proteomes" id="UP000321534">
    <property type="component" value="Unassembled WGS sequence"/>
</dbReference>
<evidence type="ECO:0000313" key="3">
    <source>
        <dbReference type="Proteomes" id="UP000321534"/>
    </source>
</evidence>
<keyword evidence="1" id="KW-1133">Transmembrane helix</keyword>
<organism evidence="2 3">
    <name type="scientific">Terrabacter aerolatus</name>
    <dbReference type="NCBI Taxonomy" id="422442"/>
    <lineage>
        <taxon>Bacteria</taxon>
        <taxon>Bacillati</taxon>
        <taxon>Actinomycetota</taxon>
        <taxon>Actinomycetes</taxon>
        <taxon>Micrococcales</taxon>
        <taxon>Intrasporangiaceae</taxon>
        <taxon>Terrabacter</taxon>
    </lineage>
</organism>
<feature type="transmembrane region" description="Helical" evidence="1">
    <location>
        <begin position="168"/>
        <end position="189"/>
    </location>
</feature>
<accession>A0A512CZN8</accession>
<feature type="transmembrane region" description="Helical" evidence="1">
    <location>
        <begin position="48"/>
        <end position="75"/>
    </location>
</feature>
<name>A0A512CZN8_9MICO</name>
<keyword evidence="1" id="KW-0472">Membrane</keyword>
<keyword evidence="1" id="KW-0812">Transmembrane</keyword>
<protein>
    <submittedName>
        <fullName evidence="2">Uncharacterized protein</fullName>
    </submittedName>
</protein>
<sequence length="190" mass="19915">MRRRIGDAPLAVAATIGFLAYVWALTRSAEPIVTVLDFASDGQPQLYAALLAGLIGLPGLLFVLPRALAPAPATIRAQARSRRQLAERRRTHLRTDLLGVAMLLLAQVPLPAPWSPAGKAATIANVTKSPEIIDLNALLAGWSVPVFVLGIGAATLAKVYAHAAGLRVIAITLAVGAPVLAWFVVVRAIA</sequence>
<gene>
    <name evidence="2" type="ORF">TAE01_14850</name>
</gene>
<feature type="transmembrane region" description="Helical" evidence="1">
    <location>
        <begin position="135"/>
        <end position="156"/>
    </location>
</feature>
<comment type="caution">
    <text evidence="2">The sequence shown here is derived from an EMBL/GenBank/DDBJ whole genome shotgun (WGS) entry which is preliminary data.</text>
</comment>
<keyword evidence="3" id="KW-1185">Reference proteome</keyword>
<reference evidence="2 3" key="1">
    <citation type="submission" date="2019-07" db="EMBL/GenBank/DDBJ databases">
        <title>Whole genome shotgun sequence of Terrabacter aerolatus NBRC 106305.</title>
        <authorList>
            <person name="Hosoyama A."/>
            <person name="Uohara A."/>
            <person name="Ohji S."/>
            <person name="Ichikawa N."/>
        </authorList>
    </citation>
    <scope>NUCLEOTIDE SEQUENCE [LARGE SCALE GENOMIC DNA]</scope>
    <source>
        <strain evidence="2 3">NBRC 106305</strain>
    </source>
</reference>